<dbReference type="EMBL" id="KZ824282">
    <property type="protein sequence ID" value="RAL12752.1"/>
    <property type="molecule type" value="Genomic_DNA"/>
</dbReference>
<dbReference type="RefSeq" id="XP_025551906.1">
    <property type="nucleotide sequence ID" value="XM_025700891.1"/>
</dbReference>
<accession>A0A395HXV2</accession>
<reference evidence="1 2" key="1">
    <citation type="submission" date="2018-02" db="EMBL/GenBank/DDBJ databases">
        <title>The genomes of Aspergillus section Nigri reveals drivers in fungal speciation.</title>
        <authorList>
            <consortium name="DOE Joint Genome Institute"/>
            <person name="Vesth T.C."/>
            <person name="Nybo J."/>
            <person name="Theobald S."/>
            <person name="Brandl J."/>
            <person name="Frisvad J.C."/>
            <person name="Nielsen K.F."/>
            <person name="Lyhne E.K."/>
            <person name="Kogle M.E."/>
            <person name="Kuo A."/>
            <person name="Riley R."/>
            <person name="Clum A."/>
            <person name="Nolan M."/>
            <person name="Lipzen A."/>
            <person name="Salamov A."/>
            <person name="Henrissat B."/>
            <person name="Wiebenga A."/>
            <person name="De vries R.P."/>
            <person name="Grigoriev I.V."/>
            <person name="Mortensen U.H."/>
            <person name="Andersen M.R."/>
            <person name="Baker S.E."/>
        </authorList>
    </citation>
    <scope>NUCLEOTIDE SEQUENCE [LARGE SCALE GENOMIC DNA]</scope>
    <source>
        <strain evidence="1 2">CBS 101889</strain>
    </source>
</reference>
<evidence type="ECO:0000313" key="1">
    <source>
        <dbReference type="EMBL" id="RAL12752.1"/>
    </source>
</evidence>
<keyword evidence="2" id="KW-1185">Reference proteome</keyword>
<dbReference type="VEuPathDB" id="FungiDB:BO97DRAFT_54177"/>
<protein>
    <submittedName>
        <fullName evidence="1">Uncharacterized protein</fullName>
    </submittedName>
</protein>
<evidence type="ECO:0000313" key="2">
    <source>
        <dbReference type="Proteomes" id="UP000248961"/>
    </source>
</evidence>
<dbReference type="Proteomes" id="UP000248961">
    <property type="component" value="Unassembled WGS sequence"/>
</dbReference>
<dbReference type="GeneID" id="37205180"/>
<gene>
    <name evidence="1" type="ORF">BO97DRAFT_54177</name>
</gene>
<sequence length="163" mass="18512">MARAGADLAVFFSNGGEKENGGKFSPCDPHPVTELSVRNWKELTLFFLIGMNLPNHQLRCKVQFRTTDQCLDSSFSPYRCCFNPTLFLTTWNRTAKNYCVSTPECYNHVSTLCLLVSDMKCAYHNFEVVTFGFITALRSIRPRTYNSSVSFSRECQLSRTCSA</sequence>
<dbReference type="AlphaFoldDB" id="A0A395HXV2"/>
<proteinExistence type="predicted"/>
<organism evidence="1 2">
    <name type="scientific">Aspergillus homomorphus (strain CBS 101889)</name>
    <dbReference type="NCBI Taxonomy" id="1450537"/>
    <lineage>
        <taxon>Eukaryota</taxon>
        <taxon>Fungi</taxon>
        <taxon>Dikarya</taxon>
        <taxon>Ascomycota</taxon>
        <taxon>Pezizomycotina</taxon>
        <taxon>Eurotiomycetes</taxon>
        <taxon>Eurotiomycetidae</taxon>
        <taxon>Eurotiales</taxon>
        <taxon>Aspergillaceae</taxon>
        <taxon>Aspergillus</taxon>
        <taxon>Aspergillus subgen. Circumdati</taxon>
    </lineage>
</organism>
<name>A0A395HXV2_ASPHC</name>